<keyword evidence="1" id="KW-0472">Membrane</keyword>
<organism evidence="2">
    <name type="scientific">uncultured marine thaumarchaeote SAT1000_27_B10</name>
    <dbReference type="NCBI Taxonomy" id="1456401"/>
    <lineage>
        <taxon>Archaea</taxon>
        <taxon>Nitrososphaerota</taxon>
        <taxon>environmental samples</taxon>
    </lineage>
</organism>
<feature type="transmembrane region" description="Helical" evidence="1">
    <location>
        <begin position="12"/>
        <end position="37"/>
    </location>
</feature>
<evidence type="ECO:0000313" key="2">
    <source>
        <dbReference type="EMBL" id="AIF24285.1"/>
    </source>
</evidence>
<dbReference type="EMBL" id="KF901256">
    <property type="protein sequence ID" value="AIF24285.1"/>
    <property type="molecule type" value="Genomic_DNA"/>
</dbReference>
<keyword evidence="1" id="KW-0812">Transmembrane</keyword>
<name>A0A075I8V7_9ARCH</name>
<evidence type="ECO:0000256" key="1">
    <source>
        <dbReference type="SAM" id="Phobius"/>
    </source>
</evidence>
<protein>
    <submittedName>
        <fullName evidence="2">Uncharacterized protein</fullName>
    </submittedName>
</protein>
<keyword evidence="1" id="KW-1133">Transmembrane helix</keyword>
<dbReference type="AlphaFoldDB" id="A0A075I8V7"/>
<proteinExistence type="predicted"/>
<sequence>MCIFLCFLKTIYLYLDFIFSVLKFLIPLLGIIFVILLTNSIQSISADHTEPGIGIFKDATNVNIVDSERSSIPLENVEGSKYKIFMHAVIRNVDGHLITTIENTANGAYIPHKITDHVFDTLMGKKEIITIDNIKYEKVQYMYTPSLEYRSVLLYPIFAEIDFTFEVSTEQINRIHSINQEYAHWKIDYCAIFEEPHNYTCIPIFQLLVPNMTLEPGDVVTQHWTILREII</sequence>
<reference evidence="2" key="1">
    <citation type="journal article" date="2014" name="Genome Biol. Evol.">
        <title>Pangenome evidence for extensive interdomain horizontal transfer affecting lineage core and shell genes in uncultured planktonic thaumarchaeota and euryarchaeota.</title>
        <authorList>
            <person name="Deschamps P."/>
            <person name="Zivanovic Y."/>
            <person name="Moreira D."/>
            <person name="Rodriguez-Valera F."/>
            <person name="Lopez-Garcia P."/>
        </authorList>
    </citation>
    <scope>NUCLEOTIDE SEQUENCE</scope>
</reference>
<accession>A0A075I8V7</accession>